<reference evidence="4 5" key="2">
    <citation type="submission" date="2016-05" db="EMBL/GenBank/DDBJ databases">
        <title>Lineage-specific infection strategies underlie the spectrum of fungal disease in amphibians.</title>
        <authorList>
            <person name="Cuomo C.A."/>
            <person name="Farrer R.A."/>
            <person name="James T."/>
            <person name="Longcore J."/>
            <person name="Birren B."/>
        </authorList>
    </citation>
    <scope>NUCLEOTIDE SEQUENCE [LARGE SCALE GENOMIC DNA]</scope>
    <source>
        <strain evidence="4 5">JEL423</strain>
    </source>
</reference>
<protein>
    <submittedName>
        <fullName evidence="4">Uncharacterized protein</fullName>
    </submittedName>
</protein>
<gene>
    <name evidence="4" type="ORF">BDEG_28048</name>
</gene>
<evidence type="ECO:0000313" key="4">
    <source>
        <dbReference type="EMBL" id="OAJ44860.1"/>
    </source>
</evidence>
<feature type="compositionally biased region" description="Polar residues" evidence="2">
    <location>
        <begin position="25"/>
        <end position="57"/>
    </location>
</feature>
<dbReference type="EMBL" id="DS022313">
    <property type="protein sequence ID" value="OAJ44860.1"/>
    <property type="molecule type" value="Genomic_DNA"/>
</dbReference>
<dbReference type="Proteomes" id="UP000077115">
    <property type="component" value="Unassembled WGS sequence"/>
</dbReference>
<sequence length="178" mass="20290">MRLTDILLALTLVVTSSMAVVPPSENVQKPQSNQNPRCQPGSSNGCQPTISSPSNIHESSDQVQKRYEDLQKQVEDAKENMKRKCDEYHKSKNELISSQTDGGLGLGSFFGKFLPDSIKNKFGKTSTLTKNSLFYLDFQCIRAKRICKLNKKKLQKFKRTHGIGFMAKLYNFFQWFKN</sequence>
<proteinExistence type="predicted"/>
<accession>A0A177WZM5</accession>
<evidence type="ECO:0000256" key="2">
    <source>
        <dbReference type="SAM" id="MobiDB-lite"/>
    </source>
</evidence>
<keyword evidence="3" id="KW-0732">Signal</keyword>
<reference evidence="4 5" key="1">
    <citation type="submission" date="2006-10" db="EMBL/GenBank/DDBJ databases">
        <title>The Genome Sequence of Batrachochytrium dendrobatidis JEL423.</title>
        <authorList>
            <consortium name="The Broad Institute Genome Sequencing Platform"/>
            <person name="Birren B."/>
            <person name="Lander E."/>
            <person name="Galagan J."/>
            <person name="Cuomo C."/>
            <person name="Devon K."/>
            <person name="Jaffe D."/>
            <person name="Butler J."/>
            <person name="Alvarez P."/>
            <person name="Gnerre S."/>
            <person name="Grabherr M."/>
            <person name="Kleber M."/>
            <person name="Mauceli E."/>
            <person name="Brockman W."/>
            <person name="Young S."/>
            <person name="LaButti K."/>
            <person name="Sykes S."/>
            <person name="DeCaprio D."/>
            <person name="Crawford M."/>
            <person name="Koehrsen M."/>
            <person name="Engels R."/>
            <person name="Montgomery P."/>
            <person name="Pearson M."/>
            <person name="Howarth C."/>
            <person name="Larson L."/>
            <person name="White J."/>
            <person name="O'Leary S."/>
            <person name="Kodira C."/>
            <person name="Zeng Q."/>
            <person name="Yandava C."/>
            <person name="Alvarado L."/>
            <person name="Longcore J."/>
            <person name="James T."/>
        </authorList>
    </citation>
    <scope>NUCLEOTIDE SEQUENCE [LARGE SCALE GENOMIC DNA]</scope>
    <source>
        <strain evidence="4 5">JEL423</strain>
    </source>
</reference>
<evidence type="ECO:0000256" key="1">
    <source>
        <dbReference type="SAM" id="Coils"/>
    </source>
</evidence>
<dbReference type="VEuPathDB" id="FungiDB:BDEG_28048"/>
<feature type="coiled-coil region" evidence="1">
    <location>
        <begin position="60"/>
        <end position="94"/>
    </location>
</feature>
<feature type="signal peptide" evidence="3">
    <location>
        <begin position="1"/>
        <end position="19"/>
    </location>
</feature>
<evidence type="ECO:0000256" key="3">
    <source>
        <dbReference type="SAM" id="SignalP"/>
    </source>
</evidence>
<feature type="chain" id="PRO_5008078048" evidence="3">
    <location>
        <begin position="20"/>
        <end position="178"/>
    </location>
</feature>
<feature type="region of interest" description="Disordered" evidence="2">
    <location>
        <begin position="23"/>
        <end position="57"/>
    </location>
</feature>
<name>A0A177WZM5_BATDL</name>
<evidence type="ECO:0000313" key="5">
    <source>
        <dbReference type="Proteomes" id="UP000077115"/>
    </source>
</evidence>
<organism evidence="4 5">
    <name type="scientific">Batrachochytrium dendrobatidis (strain JEL423)</name>
    <dbReference type="NCBI Taxonomy" id="403673"/>
    <lineage>
        <taxon>Eukaryota</taxon>
        <taxon>Fungi</taxon>
        <taxon>Fungi incertae sedis</taxon>
        <taxon>Chytridiomycota</taxon>
        <taxon>Chytridiomycota incertae sedis</taxon>
        <taxon>Chytridiomycetes</taxon>
        <taxon>Rhizophydiales</taxon>
        <taxon>Rhizophydiales incertae sedis</taxon>
        <taxon>Batrachochytrium</taxon>
    </lineage>
</organism>
<dbReference type="AlphaFoldDB" id="A0A177WZM5"/>
<keyword evidence="1" id="KW-0175">Coiled coil</keyword>